<reference evidence="9" key="1">
    <citation type="journal article" date="2022" name="Int. J. Syst. Evol. Microbiol.">
        <title>Pseudomonas aegrilactucae sp. nov. and Pseudomonas morbosilactucae sp. nov., pathogens causing bacterial rot of lettuce in Japan.</title>
        <authorList>
            <person name="Sawada H."/>
            <person name="Fujikawa T."/>
            <person name="Satou M."/>
        </authorList>
    </citation>
    <scope>NUCLEOTIDE SEQUENCE</scope>
    <source>
        <strain evidence="9">0166_1</strain>
    </source>
</reference>
<comment type="similarity">
    <text evidence="1">Belongs to the sigma-70 factor family. ECF subfamily.</text>
</comment>
<keyword evidence="10" id="KW-1185">Reference proteome</keyword>
<dbReference type="NCBIfam" id="TIGR02937">
    <property type="entry name" value="sigma70-ECF"/>
    <property type="match status" value="1"/>
</dbReference>
<feature type="domain" description="RNA polymerase sigma-70 region 2" evidence="7">
    <location>
        <begin position="55"/>
        <end position="120"/>
    </location>
</feature>
<keyword evidence="5" id="KW-0804">Transcription</keyword>
<dbReference type="InterPro" id="IPR013324">
    <property type="entry name" value="RNA_pol_sigma_r3/r4-like"/>
</dbReference>
<keyword evidence="2" id="KW-0805">Transcription regulation</keyword>
<accession>A0A9E7C3L6</accession>
<dbReference type="GO" id="GO:0016987">
    <property type="term" value="F:sigma factor activity"/>
    <property type="evidence" value="ECO:0007669"/>
    <property type="project" value="UniProtKB-KW"/>
</dbReference>
<dbReference type="InterPro" id="IPR036388">
    <property type="entry name" value="WH-like_DNA-bd_sf"/>
</dbReference>
<evidence type="ECO:0000256" key="4">
    <source>
        <dbReference type="ARBA" id="ARBA00023125"/>
    </source>
</evidence>
<name>A0A9E7C3L6_9ACTN</name>
<dbReference type="GO" id="GO:0006352">
    <property type="term" value="P:DNA-templated transcription initiation"/>
    <property type="evidence" value="ECO:0007669"/>
    <property type="project" value="InterPro"/>
</dbReference>
<protein>
    <recommendedName>
        <fullName evidence="11">Sigma-70 family RNA polymerase sigma factor</fullName>
    </recommendedName>
</protein>
<evidence type="ECO:0000256" key="5">
    <source>
        <dbReference type="ARBA" id="ARBA00023163"/>
    </source>
</evidence>
<dbReference type="SUPFAM" id="SSF88946">
    <property type="entry name" value="Sigma2 domain of RNA polymerase sigma factors"/>
    <property type="match status" value="1"/>
</dbReference>
<evidence type="ECO:0000256" key="1">
    <source>
        <dbReference type="ARBA" id="ARBA00010641"/>
    </source>
</evidence>
<dbReference type="KEGG" id="sbae:DSM104329_05007"/>
<dbReference type="Gene3D" id="1.10.1740.10">
    <property type="match status" value="1"/>
</dbReference>
<dbReference type="EMBL" id="CP087164">
    <property type="protein sequence ID" value="UGS38577.1"/>
    <property type="molecule type" value="Genomic_DNA"/>
</dbReference>
<feature type="region of interest" description="Disordered" evidence="6">
    <location>
        <begin position="367"/>
        <end position="438"/>
    </location>
</feature>
<evidence type="ECO:0000259" key="8">
    <source>
        <dbReference type="Pfam" id="PF08281"/>
    </source>
</evidence>
<dbReference type="InterPro" id="IPR013325">
    <property type="entry name" value="RNA_pol_sigma_r2"/>
</dbReference>
<feature type="region of interest" description="Disordered" evidence="6">
    <location>
        <begin position="1"/>
        <end position="21"/>
    </location>
</feature>
<evidence type="ECO:0000259" key="7">
    <source>
        <dbReference type="Pfam" id="PF04542"/>
    </source>
</evidence>
<dbReference type="GO" id="GO:0003677">
    <property type="term" value="F:DNA binding"/>
    <property type="evidence" value="ECO:0007669"/>
    <property type="project" value="UniProtKB-KW"/>
</dbReference>
<dbReference type="InterPro" id="IPR007627">
    <property type="entry name" value="RNA_pol_sigma70_r2"/>
</dbReference>
<dbReference type="Pfam" id="PF08281">
    <property type="entry name" value="Sigma70_r4_2"/>
    <property type="match status" value="1"/>
</dbReference>
<evidence type="ECO:0008006" key="11">
    <source>
        <dbReference type="Google" id="ProtNLM"/>
    </source>
</evidence>
<feature type="domain" description="RNA polymerase sigma factor 70 region 4 type 2" evidence="8">
    <location>
        <begin position="154"/>
        <end position="200"/>
    </location>
</feature>
<evidence type="ECO:0000256" key="6">
    <source>
        <dbReference type="SAM" id="MobiDB-lite"/>
    </source>
</evidence>
<evidence type="ECO:0000313" key="10">
    <source>
        <dbReference type="Proteomes" id="UP001162834"/>
    </source>
</evidence>
<keyword evidence="4" id="KW-0238">DNA-binding</keyword>
<dbReference type="Pfam" id="PF04542">
    <property type="entry name" value="Sigma70_r2"/>
    <property type="match status" value="1"/>
</dbReference>
<dbReference type="AlphaFoldDB" id="A0A9E7C3L6"/>
<dbReference type="InterPro" id="IPR013249">
    <property type="entry name" value="RNA_pol_sigma70_r4_t2"/>
</dbReference>
<evidence type="ECO:0000313" key="9">
    <source>
        <dbReference type="EMBL" id="UGS38577.1"/>
    </source>
</evidence>
<dbReference type="InterPro" id="IPR039425">
    <property type="entry name" value="RNA_pol_sigma-70-like"/>
</dbReference>
<dbReference type="PANTHER" id="PTHR43133">
    <property type="entry name" value="RNA POLYMERASE ECF-TYPE SIGMA FACTO"/>
    <property type="match status" value="1"/>
</dbReference>
<gene>
    <name evidence="9" type="ORF">DSM104329_05007</name>
</gene>
<dbReference type="InterPro" id="IPR014284">
    <property type="entry name" value="RNA_pol_sigma-70_dom"/>
</dbReference>
<evidence type="ECO:0000256" key="2">
    <source>
        <dbReference type="ARBA" id="ARBA00023015"/>
    </source>
</evidence>
<dbReference type="PANTHER" id="PTHR43133:SF8">
    <property type="entry name" value="RNA POLYMERASE SIGMA FACTOR HI_1459-RELATED"/>
    <property type="match status" value="1"/>
</dbReference>
<evidence type="ECO:0000256" key="3">
    <source>
        <dbReference type="ARBA" id="ARBA00023082"/>
    </source>
</evidence>
<sequence length="547" mass="56691">MMGAMASDVQPRPSGQLPVGRGRFRRHAGALGSDDDAALVAGVRAGDPAAFEAIFDRYGSVLLSFCRHMLGSREDAEDALQHVMLSAHRAMLASDRELHLRAWLFTIARNRCRSMLRARRPESSLEDAERWEGTDGLAAEVERREDLRAMLADLRGLPEQQRAALLLAELGAHSHEEIAEVLEVRPAKVKALVFQAREALAAARAARETPCSEIREQLATLRGSALRRRLLRRHVASCPGCQAFEAEVARQRAAIAVLLPVAPSAALKATVLGAAAVGGGGAAAGGGVVGGGLLVAAQSGTAKLLAVAVVAGVGGGGYVAITEHHRADRRAADPPAAASVRPAKDRVLASPVATRLAPQPVFTPGRRVAVAPAPRGTSGSSPARGVGRHPLGREPKPGAGSSGENAIANAPVHNGATNATRPVKPEKAKPVKPVKVKPVKPVKVKPVKPVRPVKVKAVKPVKPVKPVKVKAVKPVKPVEPVKVKPVKVRPNASNGPASVAPGQAKKADPVQAGAGSAGSAFHPGKAKKPDSAGSLAPGQAKEAAKTE</sequence>
<keyword evidence="3" id="KW-0731">Sigma factor</keyword>
<dbReference type="Gene3D" id="1.10.10.10">
    <property type="entry name" value="Winged helix-like DNA-binding domain superfamily/Winged helix DNA-binding domain"/>
    <property type="match status" value="1"/>
</dbReference>
<dbReference type="SUPFAM" id="SSF88659">
    <property type="entry name" value="Sigma3 and sigma4 domains of RNA polymerase sigma factors"/>
    <property type="match status" value="1"/>
</dbReference>
<organism evidence="9 10">
    <name type="scientific">Capillimicrobium parvum</name>
    <dbReference type="NCBI Taxonomy" id="2884022"/>
    <lineage>
        <taxon>Bacteria</taxon>
        <taxon>Bacillati</taxon>
        <taxon>Actinomycetota</taxon>
        <taxon>Thermoleophilia</taxon>
        <taxon>Solirubrobacterales</taxon>
        <taxon>Capillimicrobiaceae</taxon>
        <taxon>Capillimicrobium</taxon>
    </lineage>
</organism>
<proteinExistence type="inferred from homology"/>
<feature type="region of interest" description="Disordered" evidence="6">
    <location>
        <begin position="474"/>
        <end position="547"/>
    </location>
</feature>
<dbReference type="Proteomes" id="UP001162834">
    <property type="component" value="Chromosome"/>
</dbReference>